<keyword evidence="5 6" id="KW-0472">Membrane</keyword>
<sequence>MKLIAKLIAGILAGLLLGFYAPEWVIRLLLTAKSLIGELINFTIPLIILFFITSGIASLPRNSGKILGKTVILAYASTIVAGTCAFLIAGQVIPLLAENAVNTEAVANKLTPFIQLSIPPLFGVMTALATAFLFGIGISKTQNKTLKEASDGGRDIIDGLLAKVIIPVLPFYIAGVFAEMTIEGTVFTTLKTFGIVLALAIVMHWLWLTVLYVGAGIISGRSPLFLLRTMLPAYFTAVGTMSSAATIPVTLRQTKAMGVNEGVANFTIPLCATIHLSGSTITLVTCATAVMYLAQHMDIPSLMTMLPFILMLGITMIAAPGAPGGAVMSALGLLGSMLGFTEAQLALMIALYLAQDSFGTACNVTGDGAISLLVDTGFEAETEGSNKPAEA</sequence>
<dbReference type="GO" id="GO:0005886">
    <property type="term" value="C:plasma membrane"/>
    <property type="evidence" value="ECO:0007669"/>
    <property type="project" value="TreeGrafter"/>
</dbReference>
<evidence type="ECO:0000313" key="7">
    <source>
        <dbReference type="EMBL" id="MBO1107929.1"/>
    </source>
</evidence>
<dbReference type="Proteomes" id="UP000664658">
    <property type="component" value="Unassembled WGS sequence"/>
</dbReference>
<name>A0A8I1W8X8_PLESH</name>
<accession>A0A8I1W8X8</accession>
<dbReference type="PRINTS" id="PR00173">
    <property type="entry name" value="EDTRNSPORT"/>
</dbReference>
<evidence type="ECO:0000256" key="6">
    <source>
        <dbReference type="SAM" id="Phobius"/>
    </source>
</evidence>
<feature type="transmembrane region" description="Helical" evidence="6">
    <location>
        <begin position="160"/>
        <end position="178"/>
    </location>
</feature>
<dbReference type="PANTHER" id="PTHR42865">
    <property type="entry name" value="PROTON/GLUTAMATE-ASPARTATE SYMPORTER"/>
    <property type="match status" value="1"/>
</dbReference>
<protein>
    <submittedName>
        <fullName evidence="7">Dicarboxylate/amino acid:cation symporter</fullName>
    </submittedName>
</protein>
<dbReference type="PANTHER" id="PTHR42865:SF8">
    <property type="entry name" value="SERINE_THREONINE TRANSPORTER SSTT"/>
    <property type="match status" value="1"/>
</dbReference>
<dbReference type="GO" id="GO:0005295">
    <property type="term" value="F:neutral L-amino acid:sodium symporter activity"/>
    <property type="evidence" value="ECO:0007669"/>
    <property type="project" value="TreeGrafter"/>
</dbReference>
<organism evidence="7 8">
    <name type="scientific">Plesiomonas shigelloides</name>
    <name type="common">Aeromonas shigelloides</name>
    <dbReference type="NCBI Taxonomy" id="703"/>
    <lineage>
        <taxon>Bacteria</taxon>
        <taxon>Pseudomonadati</taxon>
        <taxon>Pseudomonadota</taxon>
        <taxon>Gammaproteobacteria</taxon>
        <taxon>Enterobacterales</taxon>
        <taxon>Enterobacteriaceae</taxon>
        <taxon>Plesiomonas</taxon>
    </lineage>
</organism>
<feature type="transmembrane region" description="Helical" evidence="6">
    <location>
        <begin position="71"/>
        <end position="93"/>
    </location>
</feature>
<dbReference type="AlphaFoldDB" id="A0A8I1W8X8"/>
<dbReference type="GeneID" id="69704394"/>
<feature type="transmembrane region" description="Helical" evidence="6">
    <location>
        <begin position="190"/>
        <end position="213"/>
    </location>
</feature>
<evidence type="ECO:0000256" key="1">
    <source>
        <dbReference type="ARBA" id="ARBA00004141"/>
    </source>
</evidence>
<comment type="caution">
    <text evidence="7">The sequence shown here is derived from an EMBL/GenBank/DDBJ whole genome shotgun (WGS) entry which is preliminary data.</text>
</comment>
<evidence type="ECO:0000256" key="3">
    <source>
        <dbReference type="ARBA" id="ARBA00022692"/>
    </source>
</evidence>
<feature type="transmembrane region" description="Helical" evidence="6">
    <location>
        <begin position="328"/>
        <end position="353"/>
    </location>
</feature>
<evidence type="ECO:0000256" key="2">
    <source>
        <dbReference type="ARBA" id="ARBA00022448"/>
    </source>
</evidence>
<dbReference type="RefSeq" id="WP_207541880.1">
    <property type="nucleotide sequence ID" value="NZ_CP087711.1"/>
</dbReference>
<feature type="transmembrane region" description="Helical" evidence="6">
    <location>
        <begin position="267"/>
        <end position="293"/>
    </location>
</feature>
<dbReference type="InterPro" id="IPR036458">
    <property type="entry name" value="Na:dicarbo_symporter_sf"/>
</dbReference>
<feature type="transmembrane region" description="Helical" evidence="6">
    <location>
        <begin position="225"/>
        <end position="247"/>
    </location>
</feature>
<dbReference type="GO" id="GO:0032329">
    <property type="term" value="P:serine transport"/>
    <property type="evidence" value="ECO:0007669"/>
    <property type="project" value="TreeGrafter"/>
</dbReference>
<dbReference type="InterPro" id="IPR001991">
    <property type="entry name" value="Na-dicarboxylate_symporter"/>
</dbReference>
<keyword evidence="4 6" id="KW-1133">Transmembrane helix</keyword>
<keyword evidence="2" id="KW-0813">Transport</keyword>
<dbReference type="Pfam" id="PF00375">
    <property type="entry name" value="SDF"/>
    <property type="match status" value="1"/>
</dbReference>
<evidence type="ECO:0000256" key="4">
    <source>
        <dbReference type="ARBA" id="ARBA00022989"/>
    </source>
</evidence>
<keyword evidence="3 6" id="KW-0812">Transmembrane</keyword>
<dbReference type="SUPFAM" id="SSF118215">
    <property type="entry name" value="Proton glutamate symport protein"/>
    <property type="match status" value="1"/>
</dbReference>
<dbReference type="EMBL" id="JAFNAA010000005">
    <property type="protein sequence ID" value="MBO1107929.1"/>
    <property type="molecule type" value="Genomic_DNA"/>
</dbReference>
<reference evidence="7" key="1">
    <citation type="submission" date="2021-03" db="EMBL/GenBank/DDBJ databases">
        <title>Plesiomonas shigelloides zfcc0051, isolated from zebrafish feces.</title>
        <authorList>
            <person name="Vanderhoek Z."/>
            <person name="Gaulke C."/>
        </authorList>
    </citation>
    <scope>NUCLEOTIDE SEQUENCE</scope>
    <source>
        <strain evidence="7">Zfcc0051</strain>
    </source>
</reference>
<gene>
    <name evidence="7" type="ORF">J2R62_06780</name>
</gene>
<evidence type="ECO:0000313" key="8">
    <source>
        <dbReference type="Proteomes" id="UP000664658"/>
    </source>
</evidence>
<feature type="transmembrane region" description="Helical" evidence="6">
    <location>
        <begin position="305"/>
        <end position="322"/>
    </location>
</feature>
<feature type="transmembrane region" description="Helical" evidence="6">
    <location>
        <begin position="7"/>
        <end position="27"/>
    </location>
</feature>
<feature type="transmembrane region" description="Helical" evidence="6">
    <location>
        <begin position="39"/>
        <end position="59"/>
    </location>
</feature>
<dbReference type="Gene3D" id="1.10.3860.10">
    <property type="entry name" value="Sodium:dicarboxylate symporter"/>
    <property type="match status" value="1"/>
</dbReference>
<feature type="transmembrane region" description="Helical" evidence="6">
    <location>
        <begin position="113"/>
        <end position="139"/>
    </location>
</feature>
<evidence type="ECO:0000256" key="5">
    <source>
        <dbReference type="ARBA" id="ARBA00023136"/>
    </source>
</evidence>
<comment type="subcellular location">
    <subcellularLocation>
        <location evidence="1">Membrane</location>
        <topology evidence="1">Multi-pass membrane protein</topology>
    </subcellularLocation>
</comment>
<proteinExistence type="predicted"/>